<reference evidence="1 2" key="1">
    <citation type="journal article" date="2014" name="PLoS ONE">
        <title>Global Analysis of Gene Expression Profiles in Physic Nut (Jatropha curcas L.) Seedlings Exposed to Salt Stress.</title>
        <authorList>
            <person name="Zhang L."/>
            <person name="Zhang C."/>
            <person name="Wu P."/>
            <person name="Chen Y."/>
            <person name="Li M."/>
            <person name="Jiang H."/>
            <person name="Wu G."/>
        </authorList>
    </citation>
    <scope>NUCLEOTIDE SEQUENCE [LARGE SCALE GENOMIC DNA]</scope>
    <source>
        <strain evidence="2">cv. GZQX0401</strain>
        <tissue evidence="1">Young leaves</tissue>
    </source>
</reference>
<dbReference type="EMBL" id="KK915306">
    <property type="protein sequence ID" value="KDP23021.1"/>
    <property type="molecule type" value="Genomic_DNA"/>
</dbReference>
<proteinExistence type="predicted"/>
<sequence length="309" mass="35226">MTSVATRGVRHFSAVWLDCSLVVCCCLHRFSVGYAMKGLRHGKSGGNTFTTGEWFDRLPKRAYEHQVIHMLNLFGFEGRLNARTLPRGRAWHYSMRYSHKTSNTGLFRQLLNGLNWDRTQLLVYVPPPTEFDPFAKEEELDRGQGIAPVQVSIDDYNEVCQLYEVARLKLAVVRLSDEHASIKLSIISRRIPMVDEIPAVPQLDIEPASFILPVFGFSVYEIPSYDFGADVVPLRLLVQCAMSMDRTSLYWPSLVCFCIISQYLLLNGIDDYGSLRLVPIVEHMARRRTPFPLILAKTFIWLGDHAQPS</sequence>
<keyword evidence="2" id="KW-1185">Reference proteome</keyword>
<dbReference type="Proteomes" id="UP000027138">
    <property type="component" value="Unassembled WGS sequence"/>
</dbReference>
<protein>
    <recommendedName>
        <fullName evidence="3">Aminotransferase-like plant mobile domain-containing protein</fullName>
    </recommendedName>
</protein>
<dbReference type="AlphaFoldDB" id="A0A067JGG6"/>
<name>A0A067JGG6_JATCU</name>
<organism evidence="1 2">
    <name type="scientific">Jatropha curcas</name>
    <name type="common">Barbados nut</name>
    <dbReference type="NCBI Taxonomy" id="180498"/>
    <lineage>
        <taxon>Eukaryota</taxon>
        <taxon>Viridiplantae</taxon>
        <taxon>Streptophyta</taxon>
        <taxon>Embryophyta</taxon>
        <taxon>Tracheophyta</taxon>
        <taxon>Spermatophyta</taxon>
        <taxon>Magnoliopsida</taxon>
        <taxon>eudicotyledons</taxon>
        <taxon>Gunneridae</taxon>
        <taxon>Pentapetalae</taxon>
        <taxon>rosids</taxon>
        <taxon>fabids</taxon>
        <taxon>Malpighiales</taxon>
        <taxon>Euphorbiaceae</taxon>
        <taxon>Crotonoideae</taxon>
        <taxon>Jatropheae</taxon>
        <taxon>Jatropha</taxon>
    </lineage>
</organism>
<gene>
    <name evidence="1" type="ORF">JCGZ_01684</name>
</gene>
<evidence type="ECO:0000313" key="2">
    <source>
        <dbReference type="Proteomes" id="UP000027138"/>
    </source>
</evidence>
<evidence type="ECO:0008006" key="3">
    <source>
        <dbReference type="Google" id="ProtNLM"/>
    </source>
</evidence>
<evidence type="ECO:0000313" key="1">
    <source>
        <dbReference type="EMBL" id="KDP23021.1"/>
    </source>
</evidence>
<accession>A0A067JGG6</accession>